<dbReference type="PANTHER" id="PTHR21085:SF0">
    <property type="entry name" value="CHORISMATE SYNTHASE"/>
    <property type="match status" value="1"/>
</dbReference>
<dbReference type="GO" id="GO:0009423">
    <property type="term" value="P:chorismate biosynthetic process"/>
    <property type="evidence" value="ECO:0007669"/>
    <property type="project" value="UniProtKB-UniRule"/>
</dbReference>
<comment type="caution">
    <text evidence="11">Lacks conserved residue(s) required for the propagation of feature annotation.</text>
</comment>
<dbReference type="EC" id="4.2.3.5" evidence="3 11"/>
<protein>
    <recommendedName>
        <fullName evidence="3 11">Chorismate synthase</fullName>
        <shortName evidence="11">CS</shortName>
        <ecNumber evidence="3 11">4.2.3.5</ecNumber>
    </recommendedName>
    <alternativeName>
        <fullName evidence="11">5-enolpyruvylshikimate-3-phosphate phospholyase</fullName>
    </alternativeName>
</protein>
<evidence type="ECO:0000256" key="12">
    <source>
        <dbReference type="RuleBase" id="RU000605"/>
    </source>
</evidence>
<comment type="pathway">
    <text evidence="1 11 12">Metabolic intermediate biosynthesis; chorismate biosynthesis; chorismate from D-erythrose 4-phosphate and phosphoenolpyruvate: step 7/7.</text>
</comment>
<comment type="similarity">
    <text evidence="2 11 12">Belongs to the chorismate synthase family.</text>
</comment>
<keyword evidence="7 11" id="KW-0274">FAD</keyword>
<evidence type="ECO:0000256" key="6">
    <source>
        <dbReference type="ARBA" id="ARBA00022643"/>
    </source>
</evidence>
<sequence length="383" mass="42287">MNTLGRAFRVTTWGESHGKALGAVIDGCPANLPLSEEDIQKELNRRRPGYSIFSTPRREPDKVEILSGIFEGRTTGTPISALVYNRDQRSRDYSKLRNIPRPGHGDYTYYKKYGNYDYRGGGRASGRTTLGLVIGGSVAKKLLEYTYNIKIVGYTVKVGKIEGDFNYYSNPEVFNLEEIDKVVERIEDNPLRCPSSNVQEMVEYVKEAMERGDSVGGVVELVALNIPVGVGNPLFSKLSGELAGGIMSVNAVKGIEIGRGFQASELYGSEMNDEYIYYNNEVHLKTNNCGGVLAGISCGTPLVLRVAVKPTPSISRPQRSVNLKTGEEVEIEIEGRHDPIILPRVIPVLESVVAIVLADLMIRGGFIHPCNLEQVERWRDTGL</sequence>
<dbReference type="PANTHER" id="PTHR21085">
    <property type="entry name" value="CHORISMATE SYNTHASE"/>
    <property type="match status" value="1"/>
</dbReference>
<dbReference type="NCBIfam" id="NF003793">
    <property type="entry name" value="PRK05382.1"/>
    <property type="match status" value="1"/>
</dbReference>
<keyword evidence="8 11" id="KW-0521">NADP</keyword>
<evidence type="ECO:0000256" key="3">
    <source>
        <dbReference type="ARBA" id="ARBA00013036"/>
    </source>
</evidence>
<keyword evidence="9 11" id="KW-0057">Aromatic amino acid biosynthesis</keyword>
<feature type="binding site" evidence="11">
    <location>
        <position position="336"/>
    </location>
    <ligand>
        <name>FMN</name>
        <dbReference type="ChEBI" id="CHEBI:58210"/>
    </ligand>
</feature>
<evidence type="ECO:0000256" key="7">
    <source>
        <dbReference type="ARBA" id="ARBA00022827"/>
    </source>
</evidence>
<dbReference type="FunFam" id="3.60.150.10:FF:000002">
    <property type="entry name" value="Chorismate synthase"/>
    <property type="match status" value="1"/>
</dbReference>
<comment type="catalytic activity">
    <reaction evidence="11 12">
        <text>5-O-(1-carboxyvinyl)-3-phosphoshikimate = chorismate + phosphate</text>
        <dbReference type="Rhea" id="RHEA:21020"/>
        <dbReference type="ChEBI" id="CHEBI:29748"/>
        <dbReference type="ChEBI" id="CHEBI:43474"/>
        <dbReference type="ChEBI" id="CHEBI:57701"/>
        <dbReference type="EC" id="4.2.3.5"/>
    </reaction>
</comment>
<evidence type="ECO:0000256" key="9">
    <source>
        <dbReference type="ARBA" id="ARBA00023141"/>
    </source>
</evidence>
<name>A0A833EDJ4_9EURY</name>
<dbReference type="GO" id="GO:0010181">
    <property type="term" value="F:FMN binding"/>
    <property type="evidence" value="ECO:0007669"/>
    <property type="project" value="TreeGrafter"/>
</dbReference>
<dbReference type="CDD" id="cd07304">
    <property type="entry name" value="Chorismate_synthase"/>
    <property type="match status" value="1"/>
</dbReference>
<dbReference type="InterPro" id="IPR020541">
    <property type="entry name" value="Chorismate_synthase_CS"/>
</dbReference>
<dbReference type="SUPFAM" id="SSF103263">
    <property type="entry name" value="Chorismate synthase, AroC"/>
    <property type="match status" value="1"/>
</dbReference>
<keyword evidence="10 11" id="KW-0456">Lyase</keyword>
<feature type="binding site" evidence="11">
    <location>
        <position position="46"/>
    </location>
    <ligand>
        <name>NADP(+)</name>
        <dbReference type="ChEBI" id="CHEBI:58349"/>
    </ligand>
</feature>
<proteinExistence type="inferred from homology"/>
<organism evidence="13 14">
    <name type="scientific">Methanothermococcus okinawensis</name>
    <dbReference type="NCBI Taxonomy" id="155863"/>
    <lineage>
        <taxon>Archaea</taxon>
        <taxon>Methanobacteriati</taxon>
        <taxon>Methanobacteriota</taxon>
        <taxon>Methanomada group</taxon>
        <taxon>Methanococci</taxon>
        <taxon>Methanococcales</taxon>
        <taxon>Methanococcaceae</taxon>
        <taxon>Methanothermococcus</taxon>
    </lineage>
</organism>
<evidence type="ECO:0000313" key="13">
    <source>
        <dbReference type="EMBL" id="HIQ32243.1"/>
    </source>
</evidence>
<dbReference type="Gene3D" id="3.60.150.10">
    <property type="entry name" value="Chorismate synthase AroC"/>
    <property type="match status" value="1"/>
</dbReference>
<feature type="binding site" evidence="11">
    <location>
        <begin position="250"/>
        <end position="251"/>
    </location>
    <ligand>
        <name>FMN</name>
        <dbReference type="ChEBI" id="CHEBI:58210"/>
    </ligand>
</feature>
<evidence type="ECO:0000313" key="14">
    <source>
        <dbReference type="Proteomes" id="UP000623215"/>
    </source>
</evidence>
<dbReference type="UniPathway" id="UPA00053">
    <property type="reaction ID" value="UER00090"/>
</dbReference>
<dbReference type="GO" id="GO:0004107">
    <property type="term" value="F:chorismate synthase activity"/>
    <property type="evidence" value="ECO:0007669"/>
    <property type="project" value="UniProtKB-UniRule"/>
</dbReference>
<feature type="binding site" evidence="11">
    <location>
        <begin position="309"/>
        <end position="313"/>
    </location>
    <ligand>
        <name>FMN</name>
        <dbReference type="ChEBI" id="CHEBI:58210"/>
    </ligand>
</feature>
<dbReference type="GO" id="GO:0009073">
    <property type="term" value="P:aromatic amino acid family biosynthetic process"/>
    <property type="evidence" value="ECO:0007669"/>
    <property type="project" value="UniProtKB-KW"/>
</dbReference>
<gene>
    <name evidence="11 13" type="primary">aroC</name>
    <name evidence="13" type="ORF">EYH55_02030</name>
</gene>
<comment type="caution">
    <text evidence="13">The sequence shown here is derived from an EMBL/GenBank/DDBJ whole genome shotgun (WGS) entry which is preliminary data.</text>
</comment>
<evidence type="ECO:0000256" key="4">
    <source>
        <dbReference type="ARBA" id="ARBA00022605"/>
    </source>
</evidence>
<dbReference type="PROSITE" id="PS00788">
    <property type="entry name" value="CHORISMATE_SYNTHASE_2"/>
    <property type="match status" value="1"/>
</dbReference>
<dbReference type="InterPro" id="IPR035904">
    <property type="entry name" value="Chorismate_synth_AroC_sf"/>
</dbReference>
<accession>A0A833EDJ4</accession>
<keyword evidence="6 11" id="KW-0288">FMN</keyword>
<keyword evidence="5 11" id="KW-0285">Flavoprotein</keyword>
<dbReference type="HAMAP" id="MF_00300">
    <property type="entry name" value="Chorismate_synth"/>
    <property type="match status" value="1"/>
</dbReference>
<feature type="binding site" evidence="11">
    <location>
        <begin position="123"/>
        <end position="125"/>
    </location>
    <ligand>
        <name>FMN</name>
        <dbReference type="ChEBI" id="CHEBI:58210"/>
    </ligand>
</feature>
<dbReference type="Proteomes" id="UP000623215">
    <property type="component" value="Unassembled WGS sequence"/>
</dbReference>
<comment type="function">
    <text evidence="11">Catalyzes the anti-1,4-elimination of the C-3 phosphate and the C-6 proR hydrogen from 5-enolpyruvylshikimate-3-phosphate (EPSP) to yield chorismate, which is the branch point compound that serves as the starting substrate for the three terminal pathways of aromatic amino acid biosynthesis. This reaction introduces a second double bond into the aromatic ring system.</text>
</comment>
<evidence type="ECO:0000256" key="11">
    <source>
        <dbReference type="HAMAP-Rule" id="MF_00300"/>
    </source>
</evidence>
<dbReference type="EMBL" id="DQVW01000033">
    <property type="protein sequence ID" value="HIQ32243.1"/>
    <property type="molecule type" value="Genomic_DNA"/>
</dbReference>
<feature type="binding site" evidence="11">
    <location>
        <position position="294"/>
    </location>
    <ligand>
        <name>FMN</name>
        <dbReference type="ChEBI" id="CHEBI:58210"/>
    </ligand>
</feature>
<keyword evidence="4 11" id="KW-0028">Amino-acid biosynthesis</keyword>
<dbReference type="NCBIfam" id="TIGR00033">
    <property type="entry name" value="aroC"/>
    <property type="match status" value="1"/>
</dbReference>
<dbReference type="PROSITE" id="PS00787">
    <property type="entry name" value="CHORISMATE_SYNTHASE_1"/>
    <property type="match status" value="1"/>
</dbReference>
<dbReference type="GO" id="GO:0008652">
    <property type="term" value="P:amino acid biosynthetic process"/>
    <property type="evidence" value="ECO:0007669"/>
    <property type="project" value="UniProtKB-KW"/>
</dbReference>
<evidence type="ECO:0000256" key="10">
    <source>
        <dbReference type="ARBA" id="ARBA00023239"/>
    </source>
</evidence>
<dbReference type="Pfam" id="PF01264">
    <property type="entry name" value="Chorismate_synt"/>
    <property type="match status" value="1"/>
</dbReference>
<evidence type="ECO:0000256" key="5">
    <source>
        <dbReference type="ARBA" id="ARBA00022630"/>
    </source>
</evidence>
<dbReference type="GO" id="GO:0005829">
    <property type="term" value="C:cytosol"/>
    <property type="evidence" value="ECO:0007669"/>
    <property type="project" value="TreeGrafter"/>
</dbReference>
<comment type="cofactor">
    <cofactor evidence="11 12">
        <name>FMNH2</name>
        <dbReference type="ChEBI" id="CHEBI:57618"/>
    </cofactor>
    <text evidence="11 12">Reduced FMN (FMNH(2)).</text>
</comment>
<evidence type="ECO:0000256" key="2">
    <source>
        <dbReference type="ARBA" id="ARBA00008014"/>
    </source>
</evidence>
<reference evidence="13" key="1">
    <citation type="journal article" date="2020" name="ISME J.">
        <title>Gammaproteobacteria mediating utilization of methyl-, sulfur- and petroleum organic compounds in deep ocean hydrothermal plumes.</title>
        <authorList>
            <person name="Zhou Z."/>
            <person name="Liu Y."/>
            <person name="Pan J."/>
            <person name="Cron B.R."/>
            <person name="Toner B.M."/>
            <person name="Anantharaman K."/>
            <person name="Breier J.A."/>
            <person name="Dick G.J."/>
            <person name="Li M."/>
        </authorList>
    </citation>
    <scope>NUCLEOTIDE SEQUENCE</scope>
    <source>
        <strain evidence="13">SZUA-1534</strain>
    </source>
</reference>
<dbReference type="AlphaFoldDB" id="A0A833EDJ4"/>
<dbReference type="InterPro" id="IPR000453">
    <property type="entry name" value="Chorismate_synth"/>
</dbReference>
<evidence type="ECO:0000256" key="1">
    <source>
        <dbReference type="ARBA" id="ARBA00005044"/>
    </source>
</evidence>
<evidence type="ECO:0000256" key="8">
    <source>
        <dbReference type="ARBA" id="ARBA00022857"/>
    </source>
</evidence>
<dbReference type="PIRSF" id="PIRSF001456">
    <property type="entry name" value="Chorismate_synth"/>
    <property type="match status" value="1"/>
</dbReference>